<dbReference type="GO" id="GO:0046983">
    <property type="term" value="F:protein dimerization activity"/>
    <property type="evidence" value="ECO:0007669"/>
    <property type="project" value="InterPro"/>
</dbReference>
<sequence length="673" mass="76492">MTEMAEMALMETTPEENNNQLATPETQPNKRRKKKSIVWEYFTIETVSAGCRRACCKRCKQSFAYSTGSKVAGTSHLKRHIAKGTCPALIRDQDNNQLTPYNPRMGGSEPPKRRYRSPSSPYIPFDQDRCRHEIAKMIIMHDYPLHMVEHPGFIAFVQNLQPRFDKVSFNTVQGDCVATYLREKQSLMKFIEGIPGRFCLTLDMWTSNQTLGYVFICGHFIDSDWKLNRRILNVIMEPYPDSDSALSHAVAACLSDWSLEGKFFSLTFNHPPSEAGLEYLRPLLCIKNPLIFNGQLLLGNCIARTLSSMAKDVLGAGQEIIKKIRDSVKYVKASESHDDKFVQVKNQLQVPSEKSLFLDNQTQWNTTYQMLAAASELKEVFSCLDTSDPDYKLAPSMEDWKVVETLCTFLKPLFDAVNILTTTTNPTAITFFHEAWKIHADLGRSITGEDPFISNLAKSMLEKIDKYWKDCSLVLAIAVVMDPRFKMKLVEFSFTKIYGDDAPTYIKIVDDGIHELFLEYVALPLPLTPTYAEEGNAGNNGKTEDSHQGNLLSDHGLTDFDVYIMETTSQQMKSELDQYLEESLLPRVQEFDVLGWWKLNKLKYPTLSKMARDILSIPVSAAAPESVFDIVDKQLDQYRSSLRPETVEALICAKDWLHYGSTEVSNALVKMEF</sequence>
<dbReference type="RefSeq" id="XP_017983540.1">
    <property type="nucleotide sequence ID" value="XM_018128051.1"/>
</dbReference>
<dbReference type="Pfam" id="PF05699">
    <property type="entry name" value="Dimer_Tnp_hAT"/>
    <property type="match status" value="1"/>
</dbReference>
<evidence type="ECO:0000256" key="6">
    <source>
        <dbReference type="ARBA" id="ARBA00023015"/>
    </source>
</evidence>
<evidence type="ECO:0000313" key="13">
    <source>
        <dbReference type="Proteomes" id="UP000694886"/>
    </source>
</evidence>
<evidence type="ECO:0000256" key="8">
    <source>
        <dbReference type="ARBA" id="ARBA00023163"/>
    </source>
</evidence>
<dbReference type="SMART" id="SM00614">
    <property type="entry name" value="ZnF_BED"/>
    <property type="match status" value="1"/>
</dbReference>
<dbReference type="InterPro" id="IPR012337">
    <property type="entry name" value="RNaseH-like_sf"/>
</dbReference>
<dbReference type="Proteomes" id="UP000694886">
    <property type="component" value="Chromosome 9"/>
</dbReference>
<proteinExistence type="predicted"/>
<dbReference type="InterPro" id="IPR052035">
    <property type="entry name" value="ZnF_BED_domain_contain"/>
</dbReference>
<keyword evidence="4 10" id="KW-0863">Zinc-finger</keyword>
<evidence type="ECO:0000256" key="9">
    <source>
        <dbReference type="ARBA" id="ARBA00023242"/>
    </source>
</evidence>
<feature type="region of interest" description="Disordered" evidence="11">
    <location>
        <begin position="93"/>
        <end position="118"/>
    </location>
</feature>
<feature type="compositionally biased region" description="Polar residues" evidence="11">
    <location>
        <begin position="17"/>
        <end position="27"/>
    </location>
</feature>
<accession>A0AB32UQA5</accession>
<dbReference type="InterPro" id="IPR025525">
    <property type="entry name" value="hAT-like_transposase_RNase-H"/>
</dbReference>
<gene>
    <name evidence="14 15" type="primary">LOC18588811</name>
</gene>
<evidence type="ECO:0000256" key="3">
    <source>
        <dbReference type="ARBA" id="ARBA00022723"/>
    </source>
</evidence>
<keyword evidence="8" id="KW-0804">Transcription</keyword>
<name>A0AB32UQA5_THECC</name>
<dbReference type="InterPro" id="IPR008906">
    <property type="entry name" value="HATC_C_dom"/>
</dbReference>
<dbReference type="AlphaFoldDB" id="A0AB32UQA5"/>
<evidence type="ECO:0000256" key="4">
    <source>
        <dbReference type="ARBA" id="ARBA00022771"/>
    </source>
</evidence>
<evidence type="ECO:0000256" key="7">
    <source>
        <dbReference type="ARBA" id="ARBA00023125"/>
    </source>
</evidence>
<comment type="subunit">
    <text evidence="2">Homodimer.</text>
</comment>
<dbReference type="GeneID" id="18588811"/>
<evidence type="ECO:0000256" key="5">
    <source>
        <dbReference type="ARBA" id="ARBA00022833"/>
    </source>
</evidence>
<dbReference type="PANTHER" id="PTHR46481">
    <property type="entry name" value="ZINC FINGER BED DOMAIN-CONTAINING PROTEIN 4"/>
    <property type="match status" value="1"/>
</dbReference>
<evidence type="ECO:0000256" key="10">
    <source>
        <dbReference type="PROSITE-ProRule" id="PRU00027"/>
    </source>
</evidence>
<dbReference type="PROSITE" id="PS50808">
    <property type="entry name" value="ZF_BED"/>
    <property type="match status" value="1"/>
</dbReference>
<dbReference type="GO" id="GO:0008270">
    <property type="term" value="F:zinc ion binding"/>
    <property type="evidence" value="ECO:0007669"/>
    <property type="project" value="UniProtKB-KW"/>
</dbReference>
<dbReference type="KEGG" id="tcc:18588811"/>
<evidence type="ECO:0000259" key="12">
    <source>
        <dbReference type="PROSITE" id="PS50808"/>
    </source>
</evidence>
<keyword evidence="5" id="KW-0862">Zinc</keyword>
<reference evidence="13" key="1">
    <citation type="journal article" date="1997" name="Nucleic Acids Res.">
        <title>tRNAscan-SE: a program for improved detection of transfer RNA genes in genomic sequence.</title>
        <authorList>
            <person name="Lowe T.M."/>
            <person name="Eddy S.R."/>
        </authorList>
    </citation>
    <scope>NUCLEOTIDE SEQUENCE [LARGE SCALE GENOMIC DNA]</scope>
    <source>
        <strain evidence="13">r\B97-61/B2</strain>
    </source>
</reference>
<evidence type="ECO:0000256" key="2">
    <source>
        <dbReference type="ARBA" id="ARBA00011738"/>
    </source>
</evidence>
<feature type="region of interest" description="Disordered" evidence="11">
    <location>
        <begin position="1"/>
        <end position="32"/>
    </location>
</feature>
<comment type="subcellular location">
    <subcellularLocation>
        <location evidence="1">Nucleus</location>
    </subcellularLocation>
</comment>
<evidence type="ECO:0000313" key="15">
    <source>
        <dbReference type="RefSeq" id="XP_017983540.1"/>
    </source>
</evidence>
<dbReference type="PANTHER" id="PTHR46481:SF10">
    <property type="entry name" value="ZINC FINGER BED DOMAIN-CONTAINING PROTEIN 39"/>
    <property type="match status" value="1"/>
</dbReference>
<evidence type="ECO:0000256" key="11">
    <source>
        <dbReference type="SAM" id="MobiDB-lite"/>
    </source>
</evidence>
<organism evidence="13 14">
    <name type="scientific">Theobroma cacao</name>
    <name type="common">Cacao</name>
    <name type="synonym">Cocoa</name>
    <dbReference type="NCBI Taxonomy" id="3641"/>
    <lineage>
        <taxon>Eukaryota</taxon>
        <taxon>Viridiplantae</taxon>
        <taxon>Streptophyta</taxon>
        <taxon>Embryophyta</taxon>
        <taxon>Tracheophyta</taxon>
        <taxon>Spermatophyta</taxon>
        <taxon>Magnoliopsida</taxon>
        <taxon>eudicotyledons</taxon>
        <taxon>Gunneridae</taxon>
        <taxon>Pentapetalae</taxon>
        <taxon>rosids</taxon>
        <taxon>malvids</taxon>
        <taxon>Malvales</taxon>
        <taxon>Malvaceae</taxon>
        <taxon>Byttnerioideae</taxon>
        <taxon>Theobroma</taxon>
    </lineage>
</organism>
<dbReference type="Gramene" id="Tc09v2_t011320.2">
    <property type="protein sequence ID" value="Tc09v2_p011320.2"/>
    <property type="gene ID" value="Tc09v2_g011320"/>
</dbReference>
<keyword evidence="7" id="KW-0238">DNA-binding</keyword>
<dbReference type="GO" id="GO:0005634">
    <property type="term" value="C:nucleus"/>
    <property type="evidence" value="ECO:0007669"/>
    <property type="project" value="UniProtKB-SubCell"/>
</dbReference>
<dbReference type="Pfam" id="PF14372">
    <property type="entry name" value="hAT-like_RNase-H"/>
    <property type="match status" value="1"/>
</dbReference>
<evidence type="ECO:0000256" key="1">
    <source>
        <dbReference type="ARBA" id="ARBA00004123"/>
    </source>
</evidence>
<keyword evidence="9" id="KW-0539">Nucleus</keyword>
<reference evidence="14 15" key="2">
    <citation type="submission" date="2025-04" db="UniProtKB">
        <authorList>
            <consortium name="RefSeq"/>
        </authorList>
    </citation>
    <scope>IDENTIFICATION</scope>
</reference>
<dbReference type="Gramene" id="Tc09v2_t011320.1">
    <property type="protein sequence ID" value="Tc09v2_p011320.1"/>
    <property type="gene ID" value="Tc09v2_g011320"/>
</dbReference>
<feature type="compositionally biased region" description="Low complexity" evidence="11">
    <location>
        <begin position="1"/>
        <end position="16"/>
    </location>
</feature>
<protein>
    <submittedName>
        <fullName evidence="14 15">Zinc finger BED domain-containing protein DAYSLEEPER</fullName>
    </submittedName>
</protein>
<dbReference type="InterPro" id="IPR003656">
    <property type="entry name" value="Znf_BED"/>
</dbReference>
<dbReference type="GO" id="GO:0003677">
    <property type="term" value="F:DNA binding"/>
    <property type="evidence" value="ECO:0007669"/>
    <property type="project" value="UniProtKB-KW"/>
</dbReference>
<keyword evidence="3" id="KW-0479">Metal-binding</keyword>
<feature type="domain" description="BED-type" evidence="12">
    <location>
        <begin position="33"/>
        <end position="93"/>
    </location>
</feature>
<dbReference type="SUPFAM" id="SSF57667">
    <property type="entry name" value="beta-beta-alpha zinc fingers"/>
    <property type="match status" value="1"/>
</dbReference>
<evidence type="ECO:0000313" key="14">
    <source>
        <dbReference type="RefSeq" id="XP_007013537.2"/>
    </source>
</evidence>
<keyword evidence="6" id="KW-0805">Transcription regulation</keyword>
<dbReference type="InterPro" id="IPR036236">
    <property type="entry name" value="Znf_C2H2_sf"/>
</dbReference>
<dbReference type="GO" id="GO:0009791">
    <property type="term" value="P:post-embryonic development"/>
    <property type="evidence" value="ECO:0007669"/>
    <property type="project" value="UniProtKB-ARBA"/>
</dbReference>
<dbReference type="SUPFAM" id="SSF53098">
    <property type="entry name" value="Ribonuclease H-like"/>
    <property type="match status" value="1"/>
</dbReference>
<dbReference type="RefSeq" id="XP_007013537.2">
    <property type="nucleotide sequence ID" value="XM_007013475.2"/>
</dbReference>